<name>A0ABQ9AYC2_9ROSI</name>
<proteinExistence type="predicted"/>
<reference evidence="1" key="1">
    <citation type="submission" date="2022-10" db="EMBL/GenBank/DDBJ databases">
        <authorList>
            <person name="Hyden B.L."/>
            <person name="Feng K."/>
            <person name="Yates T."/>
            <person name="Jawdy S."/>
            <person name="Smart L.B."/>
            <person name="Muchero W."/>
        </authorList>
    </citation>
    <scope>NUCLEOTIDE SEQUENCE</scope>
    <source>
        <tissue evidence="1">Shoot tip</tissue>
    </source>
</reference>
<comment type="caution">
    <text evidence="1">The sequence shown here is derived from an EMBL/GenBank/DDBJ whole genome shotgun (WGS) entry which is preliminary data.</text>
</comment>
<dbReference type="PANTHER" id="PTHR37260">
    <property type="entry name" value="PHOSPHORELAY PROTEIN"/>
    <property type="match status" value="1"/>
</dbReference>
<dbReference type="EMBL" id="JAPFFI010000014">
    <property type="protein sequence ID" value="KAJ6366586.1"/>
    <property type="molecule type" value="Genomic_DNA"/>
</dbReference>
<protein>
    <submittedName>
        <fullName evidence="1">Uncharacterized protein</fullName>
    </submittedName>
</protein>
<sequence length="113" mass="12217">MLLAPLPHVRRNPTDQQKVPTLPLQKTLKKEAATPLPLLARNVVASAKNTSTAATPDDVLDDLLEEASNLSNQNNLHQPLEMKGASYQILSSSSPSVTKSKVLDDFDLSSDTI</sequence>
<keyword evidence="2" id="KW-1185">Reference proteome</keyword>
<dbReference type="Proteomes" id="UP001141253">
    <property type="component" value="Chromosome 7"/>
</dbReference>
<accession>A0ABQ9AYC2</accession>
<evidence type="ECO:0000313" key="1">
    <source>
        <dbReference type="EMBL" id="KAJ6366586.1"/>
    </source>
</evidence>
<reference evidence="1" key="2">
    <citation type="journal article" date="2023" name="Int. J. Mol. Sci.">
        <title>De Novo Assembly and Annotation of 11 Diverse Shrub Willow (Salix) Genomes Reveals Novel Gene Organization in Sex-Linked Regions.</title>
        <authorList>
            <person name="Hyden B."/>
            <person name="Feng K."/>
            <person name="Yates T.B."/>
            <person name="Jawdy S."/>
            <person name="Cereghino C."/>
            <person name="Smart L.B."/>
            <person name="Muchero W."/>
        </authorList>
    </citation>
    <scope>NUCLEOTIDE SEQUENCE</scope>
    <source>
        <tissue evidence="1">Shoot tip</tissue>
    </source>
</reference>
<dbReference type="InterPro" id="IPR053342">
    <property type="entry name" value="Exosome_cofactor/PTGS_suppr"/>
</dbReference>
<gene>
    <name evidence="1" type="ORF">OIU77_003053</name>
</gene>
<dbReference type="PANTHER" id="PTHR37260:SF2">
    <property type="entry name" value="PROTEIN ECERIFERUM 16"/>
    <property type="match status" value="1"/>
</dbReference>
<evidence type="ECO:0000313" key="2">
    <source>
        <dbReference type="Proteomes" id="UP001141253"/>
    </source>
</evidence>
<organism evidence="1 2">
    <name type="scientific">Salix suchowensis</name>
    <dbReference type="NCBI Taxonomy" id="1278906"/>
    <lineage>
        <taxon>Eukaryota</taxon>
        <taxon>Viridiplantae</taxon>
        <taxon>Streptophyta</taxon>
        <taxon>Embryophyta</taxon>
        <taxon>Tracheophyta</taxon>
        <taxon>Spermatophyta</taxon>
        <taxon>Magnoliopsida</taxon>
        <taxon>eudicotyledons</taxon>
        <taxon>Gunneridae</taxon>
        <taxon>Pentapetalae</taxon>
        <taxon>rosids</taxon>
        <taxon>fabids</taxon>
        <taxon>Malpighiales</taxon>
        <taxon>Salicaceae</taxon>
        <taxon>Saliceae</taxon>
        <taxon>Salix</taxon>
    </lineage>
</organism>